<name>A0ABD3H1L4_9MARC</name>
<accession>A0ABD3H1L4</accession>
<reference evidence="1 2" key="1">
    <citation type="submission" date="2024-09" db="EMBL/GenBank/DDBJ databases">
        <title>Chromosome-scale assembly of Riccia sorocarpa.</title>
        <authorList>
            <person name="Paukszto L."/>
        </authorList>
    </citation>
    <scope>NUCLEOTIDE SEQUENCE [LARGE SCALE GENOMIC DNA]</scope>
    <source>
        <strain evidence="1">LP-2024</strain>
        <tissue evidence="1">Aerial parts of the thallus</tissue>
    </source>
</reference>
<comment type="caution">
    <text evidence="1">The sequence shown here is derived from an EMBL/GenBank/DDBJ whole genome shotgun (WGS) entry which is preliminary data.</text>
</comment>
<organism evidence="1 2">
    <name type="scientific">Riccia sorocarpa</name>
    <dbReference type="NCBI Taxonomy" id="122646"/>
    <lineage>
        <taxon>Eukaryota</taxon>
        <taxon>Viridiplantae</taxon>
        <taxon>Streptophyta</taxon>
        <taxon>Embryophyta</taxon>
        <taxon>Marchantiophyta</taxon>
        <taxon>Marchantiopsida</taxon>
        <taxon>Marchantiidae</taxon>
        <taxon>Marchantiales</taxon>
        <taxon>Ricciaceae</taxon>
        <taxon>Riccia</taxon>
    </lineage>
</organism>
<evidence type="ECO:0000313" key="2">
    <source>
        <dbReference type="Proteomes" id="UP001633002"/>
    </source>
</evidence>
<sequence>MDIAVGRGIKYGLTPDCDFPDFEAFMRWKWRVQTCGTCASERFRLENYRAIAEEANYQALASGEAICNPKDPQVEEKRTEAFKNLETQLQKGWTVGSFKRGDYGMRRRVRFQTRENWDYRVVDDTVKRWKQVGKLVENHYNRSYRRVRAKEFKIGAAIGVAFTPFYGRRYDAENEIPTYPGVARMRSW</sequence>
<dbReference type="Proteomes" id="UP001633002">
    <property type="component" value="Unassembled WGS sequence"/>
</dbReference>
<dbReference type="AlphaFoldDB" id="A0ABD3H1L4"/>
<keyword evidence="2" id="KW-1185">Reference proteome</keyword>
<dbReference type="EMBL" id="JBJQOH010000006">
    <property type="protein sequence ID" value="KAL3683936.1"/>
    <property type="molecule type" value="Genomic_DNA"/>
</dbReference>
<gene>
    <name evidence="1" type="ORF">R1sor_001958</name>
</gene>
<protein>
    <submittedName>
        <fullName evidence="1">Uncharacterized protein</fullName>
    </submittedName>
</protein>
<proteinExistence type="predicted"/>
<evidence type="ECO:0000313" key="1">
    <source>
        <dbReference type="EMBL" id="KAL3683936.1"/>
    </source>
</evidence>